<name>A0A7N2M6T0_QUELO</name>
<organism evidence="2 3">
    <name type="scientific">Quercus lobata</name>
    <name type="common">Valley oak</name>
    <dbReference type="NCBI Taxonomy" id="97700"/>
    <lineage>
        <taxon>Eukaryota</taxon>
        <taxon>Viridiplantae</taxon>
        <taxon>Streptophyta</taxon>
        <taxon>Embryophyta</taxon>
        <taxon>Tracheophyta</taxon>
        <taxon>Spermatophyta</taxon>
        <taxon>Magnoliopsida</taxon>
        <taxon>eudicotyledons</taxon>
        <taxon>Gunneridae</taxon>
        <taxon>Pentapetalae</taxon>
        <taxon>rosids</taxon>
        <taxon>fabids</taxon>
        <taxon>Fagales</taxon>
        <taxon>Fagaceae</taxon>
        <taxon>Quercus</taxon>
    </lineage>
</organism>
<dbReference type="Gramene" id="QL07p040184:mrna">
    <property type="protein sequence ID" value="QL07p040184:mrna:CDS:1"/>
    <property type="gene ID" value="QL07p040184"/>
</dbReference>
<dbReference type="EnsemblPlants" id="QL07p040184:mrna">
    <property type="protein sequence ID" value="QL07p040184:mrna:CDS:1"/>
    <property type="gene ID" value="QL07p040184"/>
</dbReference>
<keyword evidence="3" id="KW-1185">Reference proteome</keyword>
<proteinExistence type="predicted"/>
<dbReference type="InParanoid" id="A0A7N2M6T0"/>
<reference evidence="2" key="2">
    <citation type="submission" date="2021-01" db="UniProtKB">
        <authorList>
            <consortium name="EnsemblPlants"/>
        </authorList>
    </citation>
    <scope>IDENTIFICATION</scope>
</reference>
<dbReference type="EMBL" id="LRBV02000007">
    <property type="status" value="NOT_ANNOTATED_CDS"/>
    <property type="molecule type" value="Genomic_DNA"/>
</dbReference>
<feature type="compositionally biased region" description="Polar residues" evidence="1">
    <location>
        <begin position="18"/>
        <end position="47"/>
    </location>
</feature>
<dbReference type="AlphaFoldDB" id="A0A7N2M6T0"/>
<accession>A0A7N2M6T0</accession>
<dbReference type="Proteomes" id="UP000594261">
    <property type="component" value="Chromosome 7"/>
</dbReference>
<protein>
    <submittedName>
        <fullName evidence="2">Uncharacterized protein</fullName>
    </submittedName>
</protein>
<reference evidence="2 3" key="1">
    <citation type="journal article" date="2016" name="G3 (Bethesda)">
        <title>First Draft Assembly and Annotation of the Genome of a California Endemic Oak Quercus lobata Nee (Fagaceae).</title>
        <authorList>
            <person name="Sork V.L."/>
            <person name="Fitz-Gibbon S.T."/>
            <person name="Puiu D."/>
            <person name="Crepeau M."/>
            <person name="Gugger P.F."/>
            <person name="Sherman R."/>
            <person name="Stevens K."/>
            <person name="Langley C.H."/>
            <person name="Pellegrini M."/>
            <person name="Salzberg S.L."/>
        </authorList>
    </citation>
    <scope>NUCLEOTIDE SEQUENCE [LARGE SCALE GENOMIC DNA]</scope>
    <source>
        <strain evidence="2 3">cv. SW786</strain>
    </source>
</reference>
<feature type="region of interest" description="Disordered" evidence="1">
    <location>
        <begin position="1"/>
        <end position="79"/>
    </location>
</feature>
<sequence>MNSGVVQFPQPTRPIGSYNISSPQNIHDSQSLQMPQPSEPITTYNMSNEDHMAMPQYFDHSQVPVAPPSTTAEEKDQHEGKIQEAVEELCRGILEIYDRLPVSLQSQLNLDHIKAPTSFAKDLKTNSGAMRGCQQGSMEELRHKLERFKVKTIQLAEIVKEEQKR</sequence>
<evidence type="ECO:0000256" key="1">
    <source>
        <dbReference type="SAM" id="MobiDB-lite"/>
    </source>
</evidence>
<dbReference type="OMA" id="ISEWHEK"/>
<evidence type="ECO:0000313" key="2">
    <source>
        <dbReference type="EnsemblPlants" id="QL07p040184:mrna:CDS:1"/>
    </source>
</evidence>
<evidence type="ECO:0000313" key="3">
    <source>
        <dbReference type="Proteomes" id="UP000594261"/>
    </source>
</evidence>